<feature type="compositionally biased region" description="Pro residues" evidence="1">
    <location>
        <begin position="260"/>
        <end position="278"/>
    </location>
</feature>
<feature type="compositionally biased region" description="Polar residues" evidence="1">
    <location>
        <begin position="122"/>
        <end position="135"/>
    </location>
</feature>
<keyword evidence="3" id="KW-1185">Reference proteome</keyword>
<feature type="compositionally biased region" description="Basic residues" evidence="1">
    <location>
        <begin position="138"/>
        <end position="153"/>
    </location>
</feature>
<name>A0A1Y1UK26_9TREE</name>
<dbReference type="InParanoid" id="A0A1Y1UK26"/>
<accession>A0A1Y1UK26</accession>
<feature type="compositionally biased region" description="Polar residues" evidence="1">
    <location>
        <begin position="14"/>
        <end position="25"/>
    </location>
</feature>
<dbReference type="EMBL" id="NBSH01000005">
    <property type="protein sequence ID" value="ORX37854.1"/>
    <property type="molecule type" value="Genomic_DNA"/>
</dbReference>
<dbReference type="GeneID" id="33554500"/>
<comment type="caution">
    <text evidence="2">The sequence shown here is derived from an EMBL/GenBank/DDBJ whole genome shotgun (WGS) entry which is preliminary data.</text>
</comment>
<feature type="compositionally biased region" description="Low complexity" evidence="1">
    <location>
        <begin position="160"/>
        <end position="179"/>
    </location>
</feature>
<evidence type="ECO:0000313" key="2">
    <source>
        <dbReference type="EMBL" id="ORX37854.1"/>
    </source>
</evidence>
<evidence type="ECO:0000256" key="1">
    <source>
        <dbReference type="SAM" id="MobiDB-lite"/>
    </source>
</evidence>
<gene>
    <name evidence="2" type="ORF">BD324DRAFT_403013</name>
</gene>
<feature type="region of interest" description="Disordered" evidence="1">
    <location>
        <begin position="211"/>
        <end position="284"/>
    </location>
</feature>
<dbReference type="RefSeq" id="XP_021871841.1">
    <property type="nucleotide sequence ID" value="XM_022012692.1"/>
</dbReference>
<feature type="compositionally biased region" description="Polar residues" evidence="1">
    <location>
        <begin position="101"/>
        <end position="112"/>
    </location>
</feature>
<feature type="region of interest" description="Disordered" evidence="1">
    <location>
        <begin position="1"/>
        <end position="199"/>
    </location>
</feature>
<reference evidence="2 3" key="1">
    <citation type="submission" date="2017-03" db="EMBL/GenBank/DDBJ databases">
        <title>Widespread Adenine N6-methylation of Active Genes in Fungi.</title>
        <authorList>
            <consortium name="DOE Joint Genome Institute"/>
            <person name="Mondo S.J."/>
            <person name="Dannebaum R.O."/>
            <person name="Kuo R.C."/>
            <person name="Louie K.B."/>
            <person name="Bewick A.J."/>
            <person name="Labutti K."/>
            <person name="Haridas S."/>
            <person name="Kuo A."/>
            <person name="Salamov A."/>
            <person name="Ahrendt S.R."/>
            <person name="Lau R."/>
            <person name="Bowen B.P."/>
            <person name="Lipzen A."/>
            <person name="Sullivan W."/>
            <person name="Andreopoulos W.B."/>
            <person name="Clum A."/>
            <person name="Lindquist E."/>
            <person name="Daum C."/>
            <person name="Northen T.R."/>
            <person name="Ramamoorthy G."/>
            <person name="Schmitz R.J."/>
            <person name="Gryganskyi A."/>
            <person name="Culley D."/>
            <person name="Magnuson J."/>
            <person name="James T.Y."/>
            <person name="O'Malley M.A."/>
            <person name="Stajich J.E."/>
            <person name="Spatafora J.W."/>
            <person name="Visel A."/>
            <person name="Grigoriev I.V."/>
        </authorList>
    </citation>
    <scope>NUCLEOTIDE SEQUENCE [LARGE SCALE GENOMIC DNA]</scope>
    <source>
        <strain evidence="2 3">NRRL Y-17943</strain>
    </source>
</reference>
<dbReference type="OrthoDB" id="2573607at2759"/>
<dbReference type="AlphaFoldDB" id="A0A1Y1UK26"/>
<feature type="region of interest" description="Disordered" evidence="1">
    <location>
        <begin position="311"/>
        <end position="332"/>
    </location>
</feature>
<evidence type="ECO:0000313" key="3">
    <source>
        <dbReference type="Proteomes" id="UP000193218"/>
    </source>
</evidence>
<dbReference type="Proteomes" id="UP000193218">
    <property type="component" value="Unassembled WGS sequence"/>
</dbReference>
<organism evidence="2 3">
    <name type="scientific">Kockovaella imperatae</name>
    <dbReference type="NCBI Taxonomy" id="4999"/>
    <lineage>
        <taxon>Eukaryota</taxon>
        <taxon>Fungi</taxon>
        <taxon>Dikarya</taxon>
        <taxon>Basidiomycota</taxon>
        <taxon>Agaricomycotina</taxon>
        <taxon>Tremellomycetes</taxon>
        <taxon>Tremellales</taxon>
        <taxon>Cuniculitremaceae</taxon>
        <taxon>Kockovaella</taxon>
    </lineage>
</organism>
<feature type="compositionally biased region" description="Low complexity" evidence="1">
    <location>
        <begin position="26"/>
        <end position="37"/>
    </location>
</feature>
<proteinExistence type="predicted"/>
<feature type="compositionally biased region" description="Polar residues" evidence="1">
    <location>
        <begin position="184"/>
        <end position="193"/>
    </location>
</feature>
<sequence length="332" mass="35418">MPHTHPSPKLGQGYASSRPSIHNRLQSGPGQAAQSSQRPHAPRHTLSTSTTSSSRYLSPIQEQRILSWRDNTVPSKPADSPRMTTTTTTPKIKSAPASLAYSKSTPTGSSVYSKCPLCAGASSCSCSPYEQSATGAHQPRRQKSYYKNSKTKRGTTPSRTAVSPLTPSTPASSPHPQSAKTAHRQMSTDTGYSDSIRYTPDHVKGRLASHYASEQGTSDFRTLPPAPPTYSFSRPNKNGMPSPEQVKAYSSGSAPTAQYGPPPTVPLPEPQVVPPPAGPAMQPQLPRIAGVRDPVSQNYFRNMFPPAAGPFGLQPGLHPPQLFGMPAGRPMG</sequence>
<protein>
    <submittedName>
        <fullName evidence="2">Uncharacterized protein</fullName>
    </submittedName>
</protein>